<name>A0AAV8EUN0_9POAL</name>
<protein>
    <submittedName>
        <fullName evidence="6">Cysteine proteinase inhibitor</fullName>
    </submittedName>
</protein>
<keyword evidence="4" id="KW-0732">Signal</keyword>
<evidence type="ECO:0000256" key="1">
    <source>
        <dbReference type="ARBA" id="ARBA00007233"/>
    </source>
</evidence>
<sequence length="130" mass="14749">MNKSLLFLLVHVSLLAISTARPNPRNLASFGPWIDQNVYDPKVQYMASYAISEYDKNTGSHLELIEVVSASTFYVSFYPRGQNIWHLVLKAKDCSQPSTPPSIYQSQVYENFNPPLFGGNYLSFGFLMMN</sequence>
<dbReference type="InterPro" id="IPR046350">
    <property type="entry name" value="Cystatin_sf"/>
</dbReference>
<organism evidence="6 7">
    <name type="scientific">Rhynchospora pubera</name>
    <dbReference type="NCBI Taxonomy" id="906938"/>
    <lineage>
        <taxon>Eukaryota</taxon>
        <taxon>Viridiplantae</taxon>
        <taxon>Streptophyta</taxon>
        <taxon>Embryophyta</taxon>
        <taxon>Tracheophyta</taxon>
        <taxon>Spermatophyta</taxon>
        <taxon>Magnoliopsida</taxon>
        <taxon>Liliopsida</taxon>
        <taxon>Poales</taxon>
        <taxon>Cyperaceae</taxon>
        <taxon>Cyperoideae</taxon>
        <taxon>Rhynchosporeae</taxon>
        <taxon>Rhynchospora</taxon>
    </lineage>
</organism>
<comment type="similarity">
    <text evidence="1">Belongs to the cystatin family. Phytocystatin subfamily.</text>
</comment>
<keyword evidence="2" id="KW-0646">Protease inhibitor</keyword>
<keyword evidence="7" id="KW-1185">Reference proteome</keyword>
<keyword evidence="3" id="KW-0789">Thiol protease inhibitor</keyword>
<evidence type="ECO:0000256" key="3">
    <source>
        <dbReference type="ARBA" id="ARBA00022704"/>
    </source>
</evidence>
<feature type="chain" id="PRO_5043642118" evidence="4">
    <location>
        <begin position="21"/>
        <end position="130"/>
    </location>
</feature>
<dbReference type="EMBL" id="JAMFTS010000002">
    <property type="protein sequence ID" value="KAJ4784882.1"/>
    <property type="molecule type" value="Genomic_DNA"/>
</dbReference>
<evidence type="ECO:0000313" key="6">
    <source>
        <dbReference type="EMBL" id="KAJ4784882.1"/>
    </source>
</evidence>
<dbReference type="CDD" id="cd00042">
    <property type="entry name" value="CY"/>
    <property type="match status" value="1"/>
</dbReference>
<dbReference type="Gene3D" id="3.10.450.10">
    <property type="match status" value="1"/>
</dbReference>
<accession>A0AAV8EUN0</accession>
<dbReference type="AlphaFoldDB" id="A0AAV8EUN0"/>
<feature type="domain" description="Cystatin" evidence="5">
    <location>
        <begin position="36"/>
        <end position="111"/>
    </location>
</feature>
<reference evidence="6" key="1">
    <citation type="submission" date="2022-08" db="EMBL/GenBank/DDBJ databases">
        <authorList>
            <person name="Marques A."/>
        </authorList>
    </citation>
    <scope>NUCLEOTIDE SEQUENCE</scope>
    <source>
        <strain evidence="6">RhyPub2mFocal</strain>
        <tissue evidence="6">Leaves</tissue>
    </source>
</reference>
<gene>
    <name evidence="6" type="ORF">LUZ62_036128</name>
</gene>
<evidence type="ECO:0000256" key="2">
    <source>
        <dbReference type="ARBA" id="ARBA00022690"/>
    </source>
</evidence>
<proteinExistence type="inferred from homology"/>
<evidence type="ECO:0000259" key="5">
    <source>
        <dbReference type="Pfam" id="PF16845"/>
    </source>
</evidence>
<dbReference type="InterPro" id="IPR000010">
    <property type="entry name" value="Cystatin_dom"/>
</dbReference>
<dbReference type="SUPFAM" id="SSF54403">
    <property type="entry name" value="Cystatin/monellin"/>
    <property type="match status" value="1"/>
</dbReference>
<evidence type="ECO:0000256" key="4">
    <source>
        <dbReference type="SAM" id="SignalP"/>
    </source>
</evidence>
<feature type="signal peptide" evidence="4">
    <location>
        <begin position="1"/>
        <end position="20"/>
    </location>
</feature>
<comment type="caution">
    <text evidence="6">The sequence shown here is derived from an EMBL/GenBank/DDBJ whole genome shotgun (WGS) entry which is preliminary data.</text>
</comment>
<dbReference type="Proteomes" id="UP001140206">
    <property type="component" value="Chromosome 2"/>
</dbReference>
<evidence type="ECO:0000313" key="7">
    <source>
        <dbReference type="Proteomes" id="UP001140206"/>
    </source>
</evidence>
<dbReference type="GO" id="GO:0004869">
    <property type="term" value="F:cysteine-type endopeptidase inhibitor activity"/>
    <property type="evidence" value="ECO:0007669"/>
    <property type="project" value="UniProtKB-KW"/>
</dbReference>
<dbReference type="Pfam" id="PF16845">
    <property type="entry name" value="SQAPI"/>
    <property type="match status" value="1"/>
</dbReference>